<dbReference type="Gene3D" id="2.60.40.640">
    <property type="match status" value="1"/>
</dbReference>
<proteinExistence type="predicted"/>
<dbReference type="InterPro" id="IPR014752">
    <property type="entry name" value="Arrestin-like_C"/>
</dbReference>
<dbReference type="InterPro" id="IPR050357">
    <property type="entry name" value="Arrestin_domain-protein"/>
</dbReference>
<feature type="region of interest" description="Disordered" evidence="1">
    <location>
        <begin position="306"/>
        <end position="364"/>
    </location>
</feature>
<dbReference type="PANTHER" id="PTHR11188">
    <property type="entry name" value="ARRESTIN DOMAIN CONTAINING PROTEIN"/>
    <property type="match status" value="1"/>
</dbReference>
<dbReference type="GO" id="GO:0005886">
    <property type="term" value="C:plasma membrane"/>
    <property type="evidence" value="ECO:0007669"/>
    <property type="project" value="TreeGrafter"/>
</dbReference>
<reference evidence="3 4" key="1">
    <citation type="journal article" date="2015" name="BMC Genomics">
        <title>Insights from the genome of Ophiocordyceps polyrhachis-furcata to pathogenicity and host specificity in insect fungi.</title>
        <authorList>
            <person name="Wichadakul D."/>
            <person name="Kobmoo N."/>
            <person name="Ingsriswang S."/>
            <person name="Tangphatsornruang S."/>
            <person name="Chantasingh D."/>
            <person name="Luangsa-ard J.J."/>
            <person name="Eurwilaichitr L."/>
        </authorList>
    </citation>
    <scope>NUCLEOTIDE SEQUENCE [LARGE SCALE GENOMIC DNA]</scope>
    <source>
        <strain evidence="3 4">BCC 54312</strain>
    </source>
</reference>
<comment type="caution">
    <text evidence="3">The sequence shown here is derived from an EMBL/GenBank/DDBJ whole genome shotgun (WGS) entry which is preliminary data.</text>
</comment>
<feature type="region of interest" description="Disordered" evidence="1">
    <location>
        <begin position="524"/>
        <end position="626"/>
    </location>
</feature>
<feature type="compositionally biased region" description="Polar residues" evidence="1">
    <location>
        <begin position="546"/>
        <end position="565"/>
    </location>
</feature>
<dbReference type="InterPro" id="IPR011021">
    <property type="entry name" value="Arrestin-like_N"/>
</dbReference>
<dbReference type="GO" id="GO:0070086">
    <property type="term" value="P:ubiquitin-dependent endocytosis"/>
    <property type="evidence" value="ECO:0007669"/>
    <property type="project" value="TreeGrafter"/>
</dbReference>
<dbReference type="AlphaFoldDB" id="A0A367L196"/>
<dbReference type="GO" id="GO:0005829">
    <property type="term" value="C:cytosol"/>
    <property type="evidence" value="ECO:0007669"/>
    <property type="project" value="TreeGrafter"/>
</dbReference>
<dbReference type="Pfam" id="PF00339">
    <property type="entry name" value="Arrestin_N"/>
    <property type="match status" value="1"/>
</dbReference>
<dbReference type="PANTHER" id="PTHR11188:SF166">
    <property type="entry name" value="ARRESTIN (OR S-ANTIGEN), N-TERMINAL DOMAIN PROTEIN (AFU_ORTHOLOGUE AFUA_7G02050)"/>
    <property type="match status" value="1"/>
</dbReference>
<dbReference type="EMBL" id="LKCN02000021">
    <property type="protein sequence ID" value="RCI08191.1"/>
    <property type="molecule type" value="Genomic_DNA"/>
</dbReference>
<evidence type="ECO:0000259" key="2">
    <source>
        <dbReference type="Pfam" id="PF00339"/>
    </source>
</evidence>
<sequence>MTRQVASTLTSQPQQASSRAAGLWGGPGGRERVDQTPPAPASVTEACHSLFPFAQDALSQQQKETENKNVVDSHLSPLIWSGRPGSAEAKSKEEIGKMSLRITIDQRPEFYTNLDHVVGRVVLSLNRAEQVGSIVVKLEGESITAHQVPNPFELDANGHPPPAMPGPPGSVVVENHKILYRIQQVFPDDYHSSSSNPYGAFPLQPGEHEFPFRFKLPVNNACSDNVAMARMGGFNSGGGLFGMGGVRLMDGTKQLYLRHVTRTLPPSLTGYPMDGEIRYFIKVTVQRPGFLKENWRYQTGLKFLPIEPPRPPKSGQEAFARRPFTFRPRSGPSYPDMKRSKKGEKDSGLPTSPPPPPPNIEISARLPHPPILACNQPVPLRLIAKKLSKCPDQVYLISFQLDLIGLTEFRTHGLNKVKINRWVVVSNSNLNIPVTSSPHDDVGDELVLPDELWRSRPLPNTVAPSFVTCNITRRYQMEIKLGLAWGKPGTLKDPLQPQTIYLSLHFSHIDVYSGITPPPELVEAAKSQKPGRVTSGRPPLPARPSVTGSSASTGTRPSSVASSSHDPLYPPQLAPGQSPASSDAAPPSYDEAMAENLAGPFDGTRPRPAYSGVTNENAPSTMPEKR</sequence>
<organism evidence="3 4">
    <name type="scientific">Ophiocordyceps polyrhachis-furcata BCC 54312</name>
    <dbReference type="NCBI Taxonomy" id="1330021"/>
    <lineage>
        <taxon>Eukaryota</taxon>
        <taxon>Fungi</taxon>
        <taxon>Dikarya</taxon>
        <taxon>Ascomycota</taxon>
        <taxon>Pezizomycotina</taxon>
        <taxon>Sordariomycetes</taxon>
        <taxon>Hypocreomycetidae</taxon>
        <taxon>Hypocreales</taxon>
        <taxon>Ophiocordycipitaceae</taxon>
        <taxon>Ophiocordyceps</taxon>
    </lineage>
</organism>
<dbReference type="CDD" id="cd22952">
    <property type="entry name" value="ART10-like"/>
    <property type="match status" value="1"/>
</dbReference>
<dbReference type="OrthoDB" id="3365616at2759"/>
<evidence type="ECO:0000313" key="3">
    <source>
        <dbReference type="EMBL" id="RCI08191.1"/>
    </source>
</evidence>
<evidence type="ECO:0000313" key="4">
    <source>
        <dbReference type="Proteomes" id="UP000253664"/>
    </source>
</evidence>
<accession>A0A367L196</accession>
<feature type="compositionally biased region" description="Polar residues" evidence="1">
    <location>
        <begin position="1"/>
        <end position="18"/>
    </location>
</feature>
<dbReference type="GO" id="GO:0030674">
    <property type="term" value="F:protein-macromolecule adaptor activity"/>
    <property type="evidence" value="ECO:0007669"/>
    <property type="project" value="TreeGrafter"/>
</dbReference>
<protein>
    <recommendedName>
        <fullName evidence="2">Arrestin-like N-terminal domain-containing protein</fullName>
    </recommendedName>
</protein>
<evidence type="ECO:0000256" key="1">
    <source>
        <dbReference type="SAM" id="MobiDB-lite"/>
    </source>
</evidence>
<name>A0A367L196_9HYPO</name>
<keyword evidence="4" id="KW-1185">Reference proteome</keyword>
<dbReference type="GO" id="GO:0031625">
    <property type="term" value="F:ubiquitin protein ligase binding"/>
    <property type="evidence" value="ECO:0007669"/>
    <property type="project" value="TreeGrafter"/>
</dbReference>
<dbReference type="STRING" id="1330021.A0A367L196"/>
<feature type="domain" description="Arrestin-like N-terminal" evidence="2">
    <location>
        <begin position="101"/>
        <end position="223"/>
    </location>
</feature>
<dbReference type="Proteomes" id="UP000253664">
    <property type="component" value="Unassembled WGS sequence"/>
</dbReference>
<feature type="compositionally biased region" description="Low complexity" evidence="1">
    <location>
        <begin position="574"/>
        <end position="588"/>
    </location>
</feature>
<gene>
    <name evidence="3" type="ORF">L249_6284</name>
</gene>
<feature type="region of interest" description="Disordered" evidence="1">
    <location>
        <begin position="1"/>
        <end position="42"/>
    </location>
</feature>